<dbReference type="EMBL" id="FNED01000001">
    <property type="protein sequence ID" value="SDH95718.1"/>
    <property type="molecule type" value="Genomic_DNA"/>
</dbReference>
<dbReference type="OrthoDB" id="1633470at2"/>
<reference evidence="2 3" key="1">
    <citation type="submission" date="2016-10" db="EMBL/GenBank/DDBJ databases">
        <authorList>
            <person name="de Groot N.N."/>
        </authorList>
    </citation>
    <scope>NUCLEOTIDE SEQUENCE [LARGE SCALE GENOMIC DNA]</scope>
    <source>
        <strain evidence="2 3">DSM 2895</strain>
    </source>
</reference>
<keyword evidence="1" id="KW-0812">Transmembrane</keyword>
<accession>A0A1G8GMS3</accession>
<keyword evidence="1" id="KW-0472">Membrane</keyword>
<feature type="transmembrane region" description="Helical" evidence="1">
    <location>
        <begin position="12"/>
        <end position="34"/>
    </location>
</feature>
<gene>
    <name evidence="2" type="ORF">SAMN04487909_10140</name>
</gene>
<keyword evidence="1" id="KW-1133">Transmembrane helix</keyword>
<organism evidence="2 3">
    <name type="scientific">Aneurinibacillus migulanus</name>
    <name type="common">Bacillus migulanus</name>
    <dbReference type="NCBI Taxonomy" id="47500"/>
    <lineage>
        <taxon>Bacteria</taxon>
        <taxon>Bacillati</taxon>
        <taxon>Bacillota</taxon>
        <taxon>Bacilli</taxon>
        <taxon>Bacillales</taxon>
        <taxon>Paenibacillaceae</taxon>
        <taxon>Aneurinibacillus group</taxon>
        <taxon>Aneurinibacillus</taxon>
    </lineage>
</organism>
<dbReference type="Proteomes" id="UP000182836">
    <property type="component" value="Unassembled WGS sequence"/>
</dbReference>
<proteinExistence type="predicted"/>
<evidence type="ECO:0000313" key="3">
    <source>
        <dbReference type="Proteomes" id="UP000182836"/>
    </source>
</evidence>
<dbReference type="Gene3D" id="3.40.630.40">
    <property type="entry name" value="Zn-dependent exopeptidases"/>
    <property type="match status" value="1"/>
</dbReference>
<dbReference type="SUPFAM" id="SSF53187">
    <property type="entry name" value="Zn-dependent exopeptidases"/>
    <property type="match status" value="1"/>
</dbReference>
<name>A0A1G8GMS3_ANEMI</name>
<dbReference type="InterPro" id="IPR010897">
    <property type="entry name" value="Spore_II_P"/>
</dbReference>
<dbReference type="NCBIfam" id="TIGR02867">
    <property type="entry name" value="spore_II_P"/>
    <property type="match status" value="1"/>
</dbReference>
<protein>
    <submittedName>
        <fullName evidence="2">Stage II sporulation protein P</fullName>
    </submittedName>
</protein>
<evidence type="ECO:0000256" key="1">
    <source>
        <dbReference type="SAM" id="Phobius"/>
    </source>
</evidence>
<evidence type="ECO:0000313" key="2">
    <source>
        <dbReference type="EMBL" id="SDH95718.1"/>
    </source>
</evidence>
<sequence length="379" mass="42659">MKNKTFLFNLDGYIRSFLFLSLCTSLLFILIGFICTLKTDISYVEEFTADMSVDVLKQAISFEIPYSTIREEEPVSLEKVFSFSLKTMTDIHVDDQLSLVEHELPGLSLFEGVDLTANMDANKFRAESPISLETPPLPTEKEIVKNPQEESTKNADEPVEKGKVFIYTTHNTESWTYLAKEPNVKDSKSNITLVSKRLGKELERRGVKTIVDGTDHQEMLKKREKPYAFSYAMSNKTVKAALKQHKDIEYIFDLHIDAAKKSLTTATINGKSYARMSFIIGLKNQDWKNNSALAKDLHYRLNKGYPKISKGVLGKGSRGDNGEYNQSLSPNSVLIEVGGIDNTQEEVNNTISALADVITDIYFEKDKKVNAPASPAQKR</sequence>
<dbReference type="RefSeq" id="WP_052812322.1">
    <property type="nucleotide sequence ID" value="NZ_BJOA01000028.1"/>
</dbReference>
<dbReference type="AlphaFoldDB" id="A0A1G8GMS3"/>
<dbReference type="Pfam" id="PF07454">
    <property type="entry name" value="SpoIIP"/>
    <property type="match status" value="1"/>
</dbReference>